<protein>
    <submittedName>
        <fullName evidence="1">Uncharacterized protein</fullName>
    </submittedName>
</protein>
<dbReference type="AlphaFoldDB" id="A0A2P2IT94"/>
<proteinExistence type="predicted"/>
<reference evidence="1" key="1">
    <citation type="submission" date="2018-02" db="EMBL/GenBank/DDBJ databases">
        <title>Rhizophora mucronata_Transcriptome.</title>
        <authorList>
            <person name="Meera S.P."/>
            <person name="Sreeshan A."/>
            <person name="Augustine A."/>
        </authorList>
    </citation>
    <scope>NUCLEOTIDE SEQUENCE</scope>
    <source>
        <tissue evidence="1">Leaf</tissue>
    </source>
</reference>
<organism evidence="1">
    <name type="scientific">Rhizophora mucronata</name>
    <name type="common">Asiatic mangrove</name>
    <dbReference type="NCBI Taxonomy" id="61149"/>
    <lineage>
        <taxon>Eukaryota</taxon>
        <taxon>Viridiplantae</taxon>
        <taxon>Streptophyta</taxon>
        <taxon>Embryophyta</taxon>
        <taxon>Tracheophyta</taxon>
        <taxon>Spermatophyta</taxon>
        <taxon>Magnoliopsida</taxon>
        <taxon>eudicotyledons</taxon>
        <taxon>Gunneridae</taxon>
        <taxon>Pentapetalae</taxon>
        <taxon>rosids</taxon>
        <taxon>fabids</taxon>
        <taxon>Malpighiales</taxon>
        <taxon>Rhizophoraceae</taxon>
        <taxon>Rhizophora</taxon>
    </lineage>
</organism>
<dbReference type="EMBL" id="GGEC01003976">
    <property type="protein sequence ID" value="MBW84459.1"/>
    <property type="molecule type" value="Transcribed_RNA"/>
</dbReference>
<evidence type="ECO:0000313" key="1">
    <source>
        <dbReference type="EMBL" id="MBW84459.1"/>
    </source>
</evidence>
<accession>A0A2P2IT94</accession>
<name>A0A2P2IT94_RHIMU</name>
<sequence>MAASPMLMMIPVVLPIVVHKEMSVFLEY</sequence>